<evidence type="ECO:0000313" key="6">
    <source>
        <dbReference type="EMBL" id="KAK2173220.1"/>
    </source>
</evidence>
<gene>
    <name evidence="6" type="ORF">NP493_892g02027</name>
</gene>
<keyword evidence="2 5" id="KW-0812">Transmembrane</keyword>
<keyword evidence="7" id="KW-1185">Reference proteome</keyword>
<dbReference type="EMBL" id="JAODUO010000892">
    <property type="protein sequence ID" value="KAK2173220.1"/>
    <property type="molecule type" value="Genomic_DNA"/>
</dbReference>
<dbReference type="GO" id="GO:0016020">
    <property type="term" value="C:membrane"/>
    <property type="evidence" value="ECO:0007669"/>
    <property type="project" value="UniProtKB-SubCell"/>
</dbReference>
<reference evidence="6" key="1">
    <citation type="journal article" date="2023" name="Mol. Biol. Evol.">
        <title>Third-Generation Sequencing Reveals the Adaptive Role of the Epigenome in Three Deep-Sea Polychaetes.</title>
        <authorList>
            <person name="Perez M."/>
            <person name="Aroh O."/>
            <person name="Sun Y."/>
            <person name="Lan Y."/>
            <person name="Juniper S.K."/>
            <person name="Young C.R."/>
            <person name="Angers B."/>
            <person name="Qian P.Y."/>
        </authorList>
    </citation>
    <scope>NUCLEOTIDE SEQUENCE</scope>
    <source>
        <strain evidence="6">R07B-5</strain>
    </source>
</reference>
<name>A0AAD9KM45_RIDPI</name>
<feature type="transmembrane region" description="Helical" evidence="5">
    <location>
        <begin position="34"/>
        <end position="54"/>
    </location>
</feature>
<keyword evidence="3 5" id="KW-1133">Transmembrane helix</keyword>
<evidence type="ECO:0000313" key="7">
    <source>
        <dbReference type="Proteomes" id="UP001209878"/>
    </source>
</evidence>
<accession>A0AAD9KM45</accession>
<dbReference type="InterPro" id="IPR019372">
    <property type="entry name" value="LHFPL"/>
</dbReference>
<dbReference type="AlphaFoldDB" id="A0AAD9KM45"/>
<dbReference type="PANTHER" id="PTHR12489:SF22">
    <property type="entry name" value="SI:DKEY-35M8.1"/>
    <property type="match status" value="1"/>
</dbReference>
<evidence type="ECO:0000256" key="3">
    <source>
        <dbReference type="ARBA" id="ARBA00022989"/>
    </source>
</evidence>
<comment type="subcellular location">
    <subcellularLocation>
        <location evidence="1">Membrane</location>
        <topology evidence="1">Multi-pass membrane protein</topology>
    </subcellularLocation>
</comment>
<evidence type="ECO:0000256" key="5">
    <source>
        <dbReference type="SAM" id="Phobius"/>
    </source>
</evidence>
<protein>
    <submittedName>
        <fullName evidence="6">Uncharacterized protein</fullName>
    </submittedName>
</protein>
<dbReference type="Pfam" id="PF10242">
    <property type="entry name" value="L_HMGIC_fpl"/>
    <property type="match status" value="1"/>
</dbReference>
<dbReference type="Proteomes" id="UP001209878">
    <property type="component" value="Unassembled WGS sequence"/>
</dbReference>
<evidence type="ECO:0000256" key="1">
    <source>
        <dbReference type="ARBA" id="ARBA00004141"/>
    </source>
</evidence>
<evidence type="ECO:0000256" key="4">
    <source>
        <dbReference type="ARBA" id="ARBA00023136"/>
    </source>
</evidence>
<sequence length="90" mass="10210">MTAALLIFPVGFQSRVVRHYCHNTGMYHTGICELGWAYVLGITGTALAMFLPYLSQYTDFRLDVVKRRPIYDGSKKVRMDDAKLPEPTPV</sequence>
<keyword evidence="4 5" id="KW-0472">Membrane</keyword>
<organism evidence="6 7">
    <name type="scientific">Ridgeia piscesae</name>
    <name type="common">Tubeworm</name>
    <dbReference type="NCBI Taxonomy" id="27915"/>
    <lineage>
        <taxon>Eukaryota</taxon>
        <taxon>Metazoa</taxon>
        <taxon>Spiralia</taxon>
        <taxon>Lophotrochozoa</taxon>
        <taxon>Annelida</taxon>
        <taxon>Polychaeta</taxon>
        <taxon>Sedentaria</taxon>
        <taxon>Canalipalpata</taxon>
        <taxon>Sabellida</taxon>
        <taxon>Siboglinidae</taxon>
        <taxon>Ridgeia</taxon>
    </lineage>
</organism>
<proteinExistence type="predicted"/>
<evidence type="ECO:0000256" key="2">
    <source>
        <dbReference type="ARBA" id="ARBA00022692"/>
    </source>
</evidence>
<dbReference type="PANTHER" id="PTHR12489">
    <property type="entry name" value="LIPOMA HMGIC FUSION PARTNER-LIKE PROTEIN"/>
    <property type="match status" value="1"/>
</dbReference>
<comment type="caution">
    <text evidence="6">The sequence shown here is derived from an EMBL/GenBank/DDBJ whole genome shotgun (WGS) entry which is preliminary data.</text>
</comment>